<dbReference type="AlphaFoldDB" id="A0AAV2FYE1"/>
<name>A0AAV2FYE1_9ROSI</name>
<dbReference type="Proteomes" id="UP001497516">
    <property type="component" value="Chromosome 7"/>
</dbReference>
<protein>
    <submittedName>
        <fullName evidence="1">Uncharacterized protein</fullName>
    </submittedName>
</protein>
<evidence type="ECO:0000313" key="1">
    <source>
        <dbReference type="EMBL" id="CAL1403386.1"/>
    </source>
</evidence>
<accession>A0AAV2FYE1</accession>
<proteinExistence type="predicted"/>
<reference evidence="1 2" key="1">
    <citation type="submission" date="2024-04" db="EMBL/GenBank/DDBJ databases">
        <authorList>
            <person name="Fracassetti M."/>
        </authorList>
    </citation>
    <scope>NUCLEOTIDE SEQUENCE [LARGE SCALE GENOMIC DNA]</scope>
</reference>
<dbReference type="EMBL" id="OZ034820">
    <property type="protein sequence ID" value="CAL1403386.1"/>
    <property type="molecule type" value="Genomic_DNA"/>
</dbReference>
<organism evidence="1 2">
    <name type="scientific">Linum trigynum</name>
    <dbReference type="NCBI Taxonomy" id="586398"/>
    <lineage>
        <taxon>Eukaryota</taxon>
        <taxon>Viridiplantae</taxon>
        <taxon>Streptophyta</taxon>
        <taxon>Embryophyta</taxon>
        <taxon>Tracheophyta</taxon>
        <taxon>Spermatophyta</taxon>
        <taxon>Magnoliopsida</taxon>
        <taxon>eudicotyledons</taxon>
        <taxon>Gunneridae</taxon>
        <taxon>Pentapetalae</taxon>
        <taxon>rosids</taxon>
        <taxon>fabids</taxon>
        <taxon>Malpighiales</taxon>
        <taxon>Linaceae</taxon>
        <taxon>Linum</taxon>
    </lineage>
</organism>
<keyword evidence="2" id="KW-1185">Reference proteome</keyword>
<evidence type="ECO:0000313" key="2">
    <source>
        <dbReference type="Proteomes" id="UP001497516"/>
    </source>
</evidence>
<sequence>MNHNEYKWERPVLCSLKINIDVLKVKGGGTKLGMVIRDDYGRFLTDTVKKKKDQLGIGVSRSSGSALGYPGRENACLEACAARVGLLNSNSEIEQERGG</sequence>
<gene>
    <name evidence="1" type="ORF">LTRI10_LOCUS43325</name>
</gene>